<dbReference type="EMBL" id="KI964540">
    <property type="protein sequence ID" value="EUC38882.1"/>
    <property type="molecule type" value="Genomic_DNA"/>
</dbReference>
<keyword evidence="2" id="KW-1185">Reference proteome</keyword>
<organism evidence="1 2">
    <name type="scientific">Cochliobolus carbonum (strain 26-R-13)</name>
    <name type="common">Maize leaf spot fungus</name>
    <name type="synonym">Bipolaris zeicola</name>
    <dbReference type="NCBI Taxonomy" id="930089"/>
    <lineage>
        <taxon>Eukaryota</taxon>
        <taxon>Fungi</taxon>
        <taxon>Dikarya</taxon>
        <taxon>Ascomycota</taxon>
        <taxon>Pezizomycotina</taxon>
        <taxon>Dothideomycetes</taxon>
        <taxon>Pleosporomycetidae</taxon>
        <taxon>Pleosporales</taxon>
        <taxon>Pleosporineae</taxon>
        <taxon>Pleosporaceae</taxon>
        <taxon>Bipolaris</taxon>
    </lineage>
</organism>
<dbReference type="KEGG" id="bze:COCCADRAFT_82135"/>
<gene>
    <name evidence="1" type="ORF">COCCADRAFT_82135</name>
</gene>
<dbReference type="GeneID" id="19151311"/>
<dbReference type="AlphaFoldDB" id="W6YHU5"/>
<evidence type="ECO:0000313" key="1">
    <source>
        <dbReference type="EMBL" id="EUC38882.1"/>
    </source>
</evidence>
<evidence type="ECO:0000313" key="2">
    <source>
        <dbReference type="Proteomes" id="UP000053841"/>
    </source>
</evidence>
<dbReference type="RefSeq" id="XP_007706969.1">
    <property type="nucleotide sequence ID" value="XM_007708779.1"/>
</dbReference>
<proteinExistence type="predicted"/>
<accession>W6YHU5</accession>
<sequence length="152" mass="16357">MGLEGCESNDLAWRSGLSPWFHGLGKESAGQRVGSRFNAYHTAASHGLRRSAGWTMLGETSQADRWACGSDGTVGSCQRRELHVSVILGRPVTGRGCPAGQVARNGCPGLLRYFSRTSRRLMSRYQKGAEPPRAVCSAAQPDLISSGPWLPL</sequence>
<dbReference type="Proteomes" id="UP000053841">
    <property type="component" value="Unassembled WGS sequence"/>
</dbReference>
<reference evidence="1 2" key="1">
    <citation type="journal article" date="2013" name="PLoS Genet.">
        <title>Comparative genome structure, secondary metabolite, and effector coding capacity across Cochliobolus pathogens.</title>
        <authorList>
            <person name="Condon B.J."/>
            <person name="Leng Y."/>
            <person name="Wu D."/>
            <person name="Bushley K.E."/>
            <person name="Ohm R.A."/>
            <person name="Otillar R."/>
            <person name="Martin J."/>
            <person name="Schackwitz W."/>
            <person name="Grimwood J."/>
            <person name="MohdZainudin N."/>
            <person name="Xue C."/>
            <person name="Wang R."/>
            <person name="Manning V.A."/>
            <person name="Dhillon B."/>
            <person name="Tu Z.J."/>
            <person name="Steffenson B.J."/>
            <person name="Salamov A."/>
            <person name="Sun H."/>
            <person name="Lowry S."/>
            <person name="LaButti K."/>
            <person name="Han J."/>
            <person name="Copeland A."/>
            <person name="Lindquist E."/>
            <person name="Barry K."/>
            <person name="Schmutz J."/>
            <person name="Baker S.E."/>
            <person name="Ciuffetti L.M."/>
            <person name="Grigoriev I.V."/>
            <person name="Zhong S."/>
            <person name="Turgeon B.G."/>
        </authorList>
    </citation>
    <scope>NUCLEOTIDE SEQUENCE [LARGE SCALE GENOMIC DNA]</scope>
    <source>
        <strain evidence="1 2">26-R-13</strain>
    </source>
</reference>
<name>W6YHU5_COCC2</name>
<dbReference type="HOGENOM" id="CLU_1722040_0_0_1"/>
<protein>
    <submittedName>
        <fullName evidence="1">Uncharacterized protein</fullName>
    </submittedName>
</protein>